<dbReference type="AlphaFoldDB" id="A0A4Q2DDF2"/>
<sequence>MDVRAKKPEPIAHSEDQEDELLSIAAIKGHPLSVDALCNIPDVPGVDATSTVLTGSSDGFVRAVQILPTKLLGVVADHGEFPVERIAVGEGVGQADEMEFDSARSDRSVKPSVDADGEAESEEALSRPKRWWVGSVGHDDTLRMTDLEGFFREITEEAMSKAALNSDVDDEDSEVEWDLSGGEDDVQTATLPEGDTETSDEDGTKTKDDESEDEEDEDQEDEVKAVNKRKRSEKDSIKKSKKGKKQQVPIDRSFFDEL</sequence>
<evidence type="ECO:0000313" key="2">
    <source>
        <dbReference type="EMBL" id="RXW16911.1"/>
    </source>
</evidence>
<protein>
    <submittedName>
        <fullName evidence="2">Uncharacterized protein</fullName>
    </submittedName>
</protein>
<feature type="region of interest" description="Disordered" evidence="1">
    <location>
        <begin position="99"/>
        <end position="126"/>
    </location>
</feature>
<keyword evidence="3" id="KW-1185">Reference proteome</keyword>
<dbReference type="STRING" id="2316362.A0A4Q2DDF2"/>
<organism evidence="2 3">
    <name type="scientific">Candolleomyces aberdarensis</name>
    <dbReference type="NCBI Taxonomy" id="2316362"/>
    <lineage>
        <taxon>Eukaryota</taxon>
        <taxon>Fungi</taxon>
        <taxon>Dikarya</taxon>
        <taxon>Basidiomycota</taxon>
        <taxon>Agaricomycotina</taxon>
        <taxon>Agaricomycetes</taxon>
        <taxon>Agaricomycetidae</taxon>
        <taxon>Agaricales</taxon>
        <taxon>Agaricineae</taxon>
        <taxon>Psathyrellaceae</taxon>
        <taxon>Candolleomyces</taxon>
    </lineage>
</organism>
<evidence type="ECO:0000313" key="3">
    <source>
        <dbReference type="Proteomes" id="UP000290288"/>
    </source>
</evidence>
<comment type="caution">
    <text evidence="2">The sequence shown here is derived from an EMBL/GenBank/DDBJ whole genome shotgun (WGS) entry which is preliminary data.</text>
</comment>
<accession>A0A4Q2DDF2</accession>
<dbReference type="Proteomes" id="UP000290288">
    <property type="component" value="Unassembled WGS sequence"/>
</dbReference>
<feature type="region of interest" description="Disordered" evidence="1">
    <location>
        <begin position="162"/>
        <end position="258"/>
    </location>
</feature>
<name>A0A4Q2DDF2_9AGAR</name>
<gene>
    <name evidence="2" type="ORF">EST38_g8943</name>
</gene>
<dbReference type="OrthoDB" id="2288928at2759"/>
<feature type="compositionally biased region" description="Acidic residues" evidence="1">
    <location>
        <begin position="167"/>
        <end position="186"/>
    </location>
</feature>
<proteinExistence type="predicted"/>
<evidence type="ECO:0000256" key="1">
    <source>
        <dbReference type="SAM" id="MobiDB-lite"/>
    </source>
</evidence>
<dbReference type="EMBL" id="SDEE01000389">
    <property type="protein sequence ID" value="RXW16911.1"/>
    <property type="molecule type" value="Genomic_DNA"/>
</dbReference>
<feature type="compositionally biased region" description="Acidic residues" evidence="1">
    <location>
        <begin position="209"/>
        <end position="221"/>
    </location>
</feature>
<reference evidence="2 3" key="1">
    <citation type="submission" date="2019-01" db="EMBL/GenBank/DDBJ databases">
        <title>Draft genome sequence of Psathyrella aberdarensis IHI B618.</title>
        <authorList>
            <person name="Buettner E."/>
            <person name="Kellner H."/>
        </authorList>
    </citation>
    <scope>NUCLEOTIDE SEQUENCE [LARGE SCALE GENOMIC DNA]</scope>
    <source>
        <strain evidence="2 3">IHI B618</strain>
    </source>
</reference>